<dbReference type="EMBL" id="JAKGSG010000065">
    <property type="protein sequence ID" value="MCF4123643.1"/>
    <property type="molecule type" value="Genomic_DNA"/>
</dbReference>
<dbReference type="InterPro" id="IPR000792">
    <property type="entry name" value="Tscrpt_reg_LuxR_C"/>
</dbReference>
<feature type="domain" description="HTH luxR-type" evidence="6">
    <location>
        <begin position="148"/>
        <end position="213"/>
    </location>
</feature>
<feature type="modified residue" description="4-aspartylphosphate" evidence="5">
    <location>
        <position position="58"/>
    </location>
</feature>
<keyword evidence="2" id="KW-0805">Transcription regulation</keyword>
<dbReference type="PROSITE" id="PS50043">
    <property type="entry name" value="HTH_LUXR_2"/>
    <property type="match status" value="1"/>
</dbReference>
<dbReference type="AlphaFoldDB" id="A0AA41U957"/>
<dbReference type="CDD" id="cd17535">
    <property type="entry name" value="REC_NarL-like"/>
    <property type="match status" value="1"/>
</dbReference>
<dbReference type="InterPro" id="IPR011006">
    <property type="entry name" value="CheY-like_superfamily"/>
</dbReference>
<organism evidence="8 9">
    <name type="scientific">Antribacter soli</name>
    <dbReference type="NCBI Taxonomy" id="2910976"/>
    <lineage>
        <taxon>Bacteria</taxon>
        <taxon>Bacillati</taxon>
        <taxon>Actinomycetota</taxon>
        <taxon>Actinomycetes</taxon>
        <taxon>Micrococcales</taxon>
        <taxon>Promicromonosporaceae</taxon>
        <taxon>Antribacter</taxon>
    </lineage>
</organism>
<dbReference type="SUPFAM" id="SSF46894">
    <property type="entry name" value="C-terminal effector domain of the bipartite response regulators"/>
    <property type="match status" value="1"/>
</dbReference>
<reference evidence="8" key="1">
    <citation type="submission" date="2022-01" db="EMBL/GenBank/DDBJ databases">
        <title>Antribacter sp. nov., isolated from Guizhou of China.</title>
        <authorList>
            <person name="Chengliang C."/>
            <person name="Ya Z."/>
        </authorList>
    </citation>
    <scope>NUCLEOTIDE SEQUENCE</scope>
    <source>
        <strain evidence="8">KLBMP 9083</strain>
    </source>
</reference>
<dbReference type="PROSITE" id="PS00622">
    <property type="entry name" value="HTH_LUXR_1"/>
    <property type="match status" value="1"/>
</dbReference>
<name>A0AA41U957_9MICO</name>
<dbReference type="Proteomes" id="UP001165405">
    <property type="component" value="Unassembled WGS sequence"/>
</dbReference>
<evidence type="ECO:0000313" key="8">
    <source>
        <dbReference type="EMBL" id="MCF4123643.1"/>
    </source>
</evidence>
<dbReference type="SMART" id="SM00421">
    <property type="entry name" value="HTH_LUXR"/>
    <property type="match status" value="1"/>
</dbReference>
<evidence type="ECO:0000256" key="5">
    <source>
        <dbReference type="PROSITE-ProRule" id="PRU00169"/>
    </source>
</evidence>
<dbReference type="PANTHER" id="PTHR43214">
    <property type="entry name" value="TWO-COMPONENT RESPONSE REGULATOR"/>
    <property type="match status" value="1"/>
</dbReference>
<keyword evidence="1 5" id="KW-0597">Phosphoprotein</keyword>
<dbReference type="SUPFAM" id="SSF52172">
    <property type="entry name" value="CheY-like"/>
    <property type="match status" value="1"/>
</dbReference>
<keyword evidence="4" id="KW-0804">Transcription</keyword>
<sequence length="217" mass="23221">MNDAPVRVFLVDDHEVVRRGVADLLGSEPDLEIVGEAGTAREAIARVPAIAPDVVVLDVRLPDGDGVTVCRELRSRIPSVACLMLTSFADDEALYDAILAGAAGYVLKQVRGTELVDAVRTVASGGSTLDPRAAAQVMERLRADAHPADDPLASLTTQERRILALVGQGMTNRQIGEELFLAEKTIKNYVSSILAKLGLERRVQAAVLATKLEREGN</sequence>
<dbReference type="Pfam" id="PF00196">
    <property type="entry name" value="GerE"/>
    <property type="match status" value="1"/>
</dbReference>
<dbReference type="InterPro" id="IPR001789">
    <property type="entry name" value="Sig_transdc_resp-reg_receiver"/>
</dbReference>
<proteinExistence type="predicted"/>
<keyword evidence="3" id="KW-0238">DNA-binding</keyword>
<gene>
    <name evidence="8" type="ORF">L1785_22020</name>
</gene>
<evidence type="ECO:0000256" key="1">
    <source>
        <dbReference type="ARBA" id="ARBA00022553"/>
    </source>
</evidence>
<evidence type="ECO:0000259" key="7">
    <source>
        <dbReference type="PROSITE" id="PS50110"/>
    </source>
</evidence>
<protein>
    <submittedName>
        <fullName evidence="8">Response regulator transcription factor</fullName>
    </submittedName>
</protein>
<evidence type="ECO:0000313" key="9">
    <source>
        <dbReference type="Proteomes" id="UP001165405"/>
    </source>
</evidence>
<dbReference type="PRINTS" id="PR00038">
    <property type="entry name" value="HTHLUXR"/>
</dbReference>
<evidence type="ECO:0000256" key="3">
    <source>
        <dbReference type="ARBA" id="ARBA00023125"/>
    </source>
</evidence>
<dbReference type="Pfam" id="PF00072">
    <property type="entry name" value="Response_reg"/>
    <property type="match status" value="1"/>
</dbReference>
<accession>A0AA41U957</accession>
<dbReference type="PROSITE" id="PS50110">
    <property type="entry name" value="RESPONSE_REGULATORY"/>
    <property type="match status" value="1"/>
</dbReference>
<dbReference type="Gene3D" id="3.40.50.2300">
    <property type="match status" value="1"/>
</dbReference>
<dbReference type="InterPro" id="IPR058245">
    <property type="entry name" value="NreC/VraR/RcsB-like_REC"/>
</dbReference>
<dbReference type="RefSeq" id="WP_236091392.1">
    <property type="nucleotide sequence ID" value="NZ_JAKGSG010000065.1"/>
</dbReference>
<evidence type="ECO:0000256" key="2">
    <source>
        <dbReference type="ARBA" id="ARBA00023015"/>
    </source>
</evidence>
<comment type="caution">
    <text evidence="8">The sequence shown here is derived from an EMBL/GenBank/DDBJ whole genome shotgun (WGS) entry which is preliminary data.</text>
</comment>
<dbReference type="InterPro" id="IPR016032">
    <property type="entry name" value="Sig_transdc_resp-reg_C-effctor"/>
</dbReference>
<dbReference type="GO" id="GO:0000160">
    <property type="term" value="P:phosphorelay signal transduction system"/>
    <property type="evidence" value="ECO:0007669"/>
    <property type="project" value="InterPro"/>
</dbReference>
<dbReference type="InterPro" id="IPR039420">
    <property type="entry name" value="WalR-like"/>
</dbReference>
<dbReference type="PANTHER" id="PTHR43214:SF24">
    <property type="entry name" value="TRANSCRIPTIONAL REGULATORY PROTEIN NARL-RELATED"/>
    <property type="match status" value="1"/>
</dbReference>
<evidence type="ECO:0000259" key="6">
    <source>
        <dbReference type="PROSITE" id="PS50043"/>
    </source>
</evidence>
<dbReference type="CDD" id="cd06170">
    <property type="entry name" value="LuxR_C_like"/>
    <property type="match status" value="1"/>
</dbReference>
<keyword evidence="9" id="KW-1185">Reference proteome</keyword>
<evidence type="ECO:0000256" key="4">
    <source>
        <dbReference type="ARBA" id="ARBA00023163"/>
    </source>
</evidence>
<dbReference type="SMART" id="SM00448">
    <property type="entry name" value="REC"/>
    <property type="match status" value="1"/>
</dbReference>
<dbReference type="GO" id="GO:0006355">
    <property type="term" value="P:regulation of DNA-templated transcription"/>
    <property type="evidence" value="ECO:0007669"/>
    <property type="project" value="InterPro"/>
</dbReference>
<feature type="domain" description="Response regulatory" evidence="7">
    <location>
        <begin position="7"/>
        <end position="123"/>
    </location>
</feature>
<dbReference type="GO" id="GO:0003677">
    <property type="term" value="F:DNA binding"/>
    <property type="evidence" value="ECO:0007669"/>
    <property type="project" value="UniProtKB-KW"/>
</dbReference>